<feature type="region of interest" description="Disordered" evidence="1">
    <location>
        <begin position="1"/>
        <end position="71"/>
    </location>
</feature>
<accession>A0A8B2NJG5</accession>
<dbReference type="OrthoDB" id="7872924at2"/>
<name>A0A8B2NJG5_9HYPH</name>
<dbReference type="EMBL" id="QHHQ01000017">
    <property type="protein sequence ID" value="RAH96059.1"/>
    <property type="molecule type" value="Genomic_DNA"/>
</dbReference>
<dbReference type="AlphaFoldDB" id="A0A8B2NJG5"/>
<evidence type="ECO:0000256" key="1">
    <source>
        <dbReference type="SAM" id="MobiDB-lite"/>
    </source>
</evidence>
<keyword evidence="3" id="KW-1185">Reference proteome</keyword>
<protein>
    <submittedName>
        <fullName evidence="2">Uncharacterized protein</fullName>
    </submittedName>
</protein>
<dbReference type="Proteomes" id="UP000249590">
    <property type="component" value="Unassembled WGS sequence"/>
</dbReference>
<proteinExistence type="predicted"/>
<gene>
    <name evidence="2" type="ORF">DLJ53_33465</name>
</gene>
<evidence type="ECO:0000313" key="3">
    <source>
        <dbReference type="Proteomes" id="UP000249590"/>
    </source>
</evidence>
<evidence type="ECO:0000313" key="2">
    <source>
        <dbReference type="EMBL" id="RAH96059.1"/>
    </source>
</evidence>
<organism evidence="2 3">
    <name type="scientific">Acuticoccus sediminis</name>
    <dbReference type="NCBI Taxonomy" id="2184697"/>
    <lineage>
        <taxon>Bacteria</taxon>
        <taxon>Pseudomonadati</taxon>
        <taxon>Pseudomonadota</taxon>
        <taxon>Alphaproteobacteria</taxon>
        <taxon>Hyphomicrobiales</taxon>
        <taxon>Amorphaceae</taxon>
        <taxon>Acuticoccus</taxon>
    </lineage>
</organism>
<reference evidence="2 3" key="1">
    <citation type="submission" date="2018-05" db="EMBL/GenBank/DDBJ databases">
        <title>Acuticoccus sediminis sp. nov., isolated from deep-sea sediment of Indian Ocean.</title>
        <authorList>
            <person name="Liu X."/>
            <person name="Lai Q."/>
            <person name="Du Y."/>
            <person name="Sun F."/>
            <person name="Zhang X."/>
            <person name="Wang S."/>
            <person name="Shao Z."/>
        </authorList>
    </citation>
    <scope>NUCLEOTIDE SEQUENCE [LARGE SCALE GENOMIC DNA]</scope>
    <source>
        <strain evidence="2 3">PTG4-2</strain>
    </source>
</reference>
<comment type="caution">
    <text evidence="2">The sequence shown here is derived from an EMBL/GenBank/DDBJ whole genome shotgun (WGS) entry which is preliminary data.</text>
</comment>
<sequence>MSKYGFGDEEVEPIALPKVRRQSPKPQPEAVRASVEEGRALGFVPREVTAEPPSRPARKPGRRKGEPKSQILISGPARVIDAFRDHCEAGEITYWEAIERWLADRG</sequence>
<dbReference type="RefSeq" id="WP_111352671.1">
    <property type="nucleotide sequence ID" value="NZ_QHHQ01000017.1"/>
</dbReference>